<comment type="caution">
    <text evidence="3">The sequence shown here is derived from an EMBL/GenBank/DDBJ whole genome shotgun (WGS) entry which is preliminary data.</text>
</comment>
<gene>
    <name evidence="3" type="ORF">EDC91_13918</name>
</gene>
<accession>A0A4R2F6N0</accession>
<feature type="compositionally biased region" description="Polar residues" evidence="1">
    <location>
        <begin position="37"/>
        <end position="57"/>
    </location>
</feature>
<dbReference type="RefSeq" id="WP_133040402.1">
    <property type="nucleotide sequence ID" value="NZ_SLWF01000039.1"/>
</dbReference>
<keyword evidence="2" id="KW-1133">Transmembrane helix</keyword>
<evidence type="ECO:0000313" key="4">
    <source>
        <dbReference type="Proteomes" id="UP000294832"/>
    </source>
</evidence>
<dbReference type="AlphaFoldDB" id="A0A4R2F6N0"/>
<feature type="region of interest" description="Disordered" evidence="1">
    <location>
        <begin position="31"/>
        <end position="57"/>
    </location>
</feature>
<keyword evidence="4" id="KW-1185">Reference proteome</keyword>
<evidence type="ECO:0000313" key="3">
    <source>
        <dbReference type="EMBL" id="TCN78482.1"/>
    </source>
</evidence>
<sequence>MLSQRHCIDGTNEVPFCRSQGVFLVSDEVGGAPKTSADASQNKAVTETPHTAPNNNHGMSLTQGIVIAVVILIALIAIKPKKPKG</sequence>
<dbReference type="EMBL" id="SLWF01000039">
    <property type="protein sequence ID" value="TCN78482.1"/>
    <property type="molecule type" value="Genomic_DNA"/>
</dbReference>
<protein>
    <submittedName>
        <fullName evidence="3">Uncharacterized protein</fullName>
    </submittedName>
</protein>
<evidence type="ECO:0000256" key="2">
    <source>
        <dbReference type="SAM" id="Phobius"/>
    </source>
</evidence>
<name>A0A4R2F6N0_9GAMM</name>
<evidence type="ECO:0000256" key="1">
    <source>
        <dbReference type="SAM" id="MobiDB-lite"/>
    </source>
</evidence>
<keyword evidence="2" id="KW-0812">Transmembrane</keyword>
<organism evidence="3 4">
    <name type="scientific">Shewanella fodinae</name>
    <dbReference type="NCBI Taxonomy" id="552357"/>
    <lineage>
        <taxon>Bacteria</taxon>
        <taxon>Pseudomonadati</taxon>
        <taxon>Pseudomonadota</taxon>
        <taxon>Gammaproteobacteria</taxon>
        <taxon>Alteromonadales</taxon>
        <taxon>Shewanellaceae</taxon>
        <taxon>Shewanella</taxon>
    </lineage>
</organism>
<reference evidence="3 4" key="1">
    <citation type="submission" date="2019-03" db="EMBL/GenBank/DDBJ databases">
        <title>Freshwater and sediment microbial communities from various areas in North America, analyzing microbe dynamics in response to fracking.</title>
        <authorList>
            <person name="Lamendella R."/>
        </authorList>
    </citation>
    <scope>NUCLEOTIDE SEQUENCE [LARGE SCALE GENOMIC DNA]</scope>
    <source>
        <strain evidence="3 4">74A</strain>
    </source>
</reference>
<keyword evidence="2" id="KW-0472">Membrane</keyword>
<proteinExistence type="predicted"/>
<feature type="transmembrane region" description="Helical" evidence="2">
    <location>
        <begin position="60"/>
        <end position="78"/>
    </location>
</feature>
<dbReference type="Proteomes" id="UP000294832">
    <property type="component" value="Unassembled WGS sequence"/>
</dbReference>